<reference evidence="2 3" key="1">
    <citation type="submission" date="2023-09" db="EMBL/GenBank/DDBJ databases">
        <authorList>
            <person name="Wang M."/>
        </authorList>
    </citation>
    <scope>NUCLEOTIDE SEQUENCE [LARGE SCALE GENOMIC DNA]</scope>
    <source>
        <strain evidence="2">GT-2023</strain>
        <tissue evidence="2">Liver</tissue>
    </source>
</reference>
<evidence type="ECO:0000313" key="3">
    <source>
        <dbReference type="Proteomes" id="UP001558613"/>
    </source>
</evidence>
<comment type="caution">
    <text evidence="2">The sequence shown here is derived from an EMBL/GenBank/DDBJ whole genome shotgun (WGS) entry which is preliminary data.</text>
</comment>
<keyword evidence="3" id="KW-1185">Reference proteome</keyword>
<sequence length="166" mass="18341">MTSLFIGGVLEQPCVANNINPLLSDRRDPPPLCSAGPRINLRLIGRMTGAGSSGKRYWPEGDRRDFAREIIGWRCGDHWPHQSGDGSYSNAPPSRSEGFYSDTSALLGDRGRIGRTGRNLRETQPGNQNKSPDKRGGDRYDSLLQEESVLQIKKRAGINPISSRLH</sequence>
<dbReference type="EMBL" id="JAYMGO010000007">
    <property type="protein sequence ID" value="KAL1270504.1"/>
    <property type="molecule type" value="Genomic_DNA"/>
</dbReference>
<dbReference type="Proteomes" id="UP001558613">
    <property type="component" value="Unassembled WGS sequence"/>
</dbReference>
<protein>
    <submittedName>
        <fullName evidence="2">Uncharacterized protein</fullName>
    </submittedName>
</protein>
<accession>A0ABR3N0T4</accession>
<evidence type="ECO:0000313" key="2">
    <source>
        <dbReference type="EMBL" id="KAL1270504.1"/>
    </source>
</evidence>
<proteinExistence type="predicted"/>
<feature type="region of interest" description="Disordered" evidence="1">
    <location>
        <begin position="77"/>
        <end position="144"/>
    </location>
</feature>
<gene>
    <name evidence="2" type="ORF">QQF64_029520</name>
</gene>
<organism evidence="2 3">
    <name type="scientific">Cirrhinus molitorella</name>
    <name type="common">mud carp</name>
    <dbReference type="NCBI Taxonomy" id="172907"/>
    <lineage>
        <taxon>Eukaryota</taxon>
        <taxon>Metazoa</taxon>
        <taxon>Chordata</taxon>
        <taxon>Craniata</taxon>
        <taxon>Vertebrata</taxon>
        <taxon>Euteleostomi</taxon>
        <taxon>Actinopterygii</taxon>
        <taxon>Neopterygii</taxon>
        <taxon>Teleostei</taxon>
        <taxon>Ostariophysi</taxon>
        <taxon>Cypriniformes</taxon>
        <taxon>Cyprinidae</taxon>
        <taxon>Labeoninae</taxon>
        <taxon>Labeonini</taxon>
        <taxon>Cirrhinus</taxon>
    </lineage>
</organism>
<feature type="compositionally biased region" description="Polar residues" evidence="1">
    <location>
        <begin position="84"/>
        <end position="93"/>
    </location>
</feature>
<name>A0ABR3N0T4_9TELE</name>
<feature type="compositionally biased region" description="Basic and acidic residues" evidence="1">
    <location>
        <begin position="131"/>
        <end position="141"/>
    </location>
</feature>
<evidence type="ECO:0000256" key="1">
    <source>
        <dbReference type="SAM" id="MobiDB-lite"/>
    </source>
</evidence>